<sequence>MITLASVQILSLQSNPTPSFWKPLASCKGFLPSRVAFPLQWNNSSRNPQCHIKRPKFELGRRIKLQRGLMTFAIQASESKVRWVLEPVGDGDSSHLDEAVPLPGAVELSSQDAAIVGRLPSKSDIVIPVATVSGLHARLEKREGSLFVTDLDSTNGTFIDNKKLRPGAVTPVLPGSYITFGDEHLAAFRLSKLEEADTAGAA</sequence>
<comment type="caution">
    <text evidence="1">The sequence shown here is derived from an EMBL/GenBank/DDBJ whole genome shotgun (WGS) entry which is preliminary data.</text>
</comment>
<evidence type="ECO:0000313" key="1">
    <source>
        <dbReference type="EMBL" id="KAJ7566108.1"/>
    </source>
</evidence>
<name>A0ACC2EI86_DIPCM</name>
<proteinExistence type="predicted"/>
<gene>
    <name evidence="1" type="ORF">O6H91_02G088500</name>
</gene>
<reference evidence="2" key="1">
    <citation type="journal article" date="2024" name="Proc. Natl. Acad. Sci. U.S.A.">
        <title>Extraordinary preservation of gene collinearity over three hundred million years revealed in homosporous lycophytes.</title>
        <authorList>
            <person name="Li C."/>
            <person name="Wickell D."/>
            <person name="Kuo L.Y."/>
            <person name="Chen X."/>
            <person name="Nie B."/>
            <person name="Liao X."/>
            <person name="Peng D."/>
            <person name="Ji J."/>
            <person name="Jenkins J."/>
            <person name="Williams M."/>
            <person name="Shu S."/>
            <person name="Plott C."/>
            <person name="Barry K."/>
            <person name="Rajasekar S."/>
            <person name="Grimwood J."/>
            <person name="Han X."/>
            <person name="Sun S."/>
            <person name="Hou Z."/>
            <person name="He W."/>
            <person name="Dai G."/>
            <person name="Sun C."/>
            <person name="Schmutz J."/>
            <person name="Leebens-Mack J.H."/>
            <person name="Li F.W."/>
            <person name="Wang L."/>
        </authorList>
    </citation>
    <scope>NUCLEOTIDE SEQUENCE [LARGE SCALE GENOMIC DNA]</scope>
    <source>
        <strain evidence="2">cv. PW_Plant_1</strain>
    </source>
</reference>
<organism evidence="1 2">
    <name type="scientific">Diphasiastrum complanatum</name>
    <name type="common">Issler's clubmoss</name>
    <name type="synonym">Lycopodium complanatum</name>
    <dbReference type="NCBI Taxonomy" id="34168"/>
    <lineage>
        <taxon>Eukaryota</taxon>
        <taxon>Viridiplantae</taxon>
        <taxon>Streptophyta</taxon>
        <taxon>Embryophyta</taxon>
        <taxon>Tracheophyta</taxon>
        <taxon>Lycopodiopsida</taxon>
        <taxon>Lycopodiales</taxon>
        <taxon>Lycopodiaceae</taxon>
        <taxon>Lycopodioideae</taxon>
        <taxon>Diphasiastrum</taxon>
    </lineage>
</organism>
<keyword evidence="2" id="KW-1185">Reference proteome</keyword>
<dbReference type="EMBL" id="CM055093">
    <property type="protein sequence ID" value="KAJ7566108.1"/>
    <property type="molecule type" value="Genomic_DNA"/>
</dbReference>
<protein>
    <submittedName>
        <fullName evidence="1">Uncharacterized protein</fullName>
    </submittedName>
</protein>
<accession>A0ACC2EI86</accession>
<evidence type="ECO:0000313" key="2">
    <source>
        <dbReference type="Proteomes" id="UP001162992"/>
    </source>
</evidence>
<dbReference type="Proteomes" id="UP001162992">
    <property type="component" value="Chromosome 2"/>
</dbReference>